<accession>M1MCT1</accession>
<dbReference type="InterPro" id="IPR005843">
    <property type="entry name" value="A-D-PHexomutase_C"/>
</dbReference>
<evidence type="ECO:0000256" key="4">
    <source>
        <dbReference type="ARBA" id="ARBA00022842"/>
    </source>
</evidence>
<dbReference type="InterPro" id="IPR005846">
    <property type="entry name" value="A-D-PHexomutase_a/b/a-III"/>
</dbReference>
<evidence type="ECO:0000256" key="1">
    <source>
        <dbReference type="ARBA" id="ARBA00010231"/>
    </source>
</evidence>
<dbReference type="InterPro" id="IPR006352">
    <property type="entry name" value="GlmM_bact"/>
</dbReference>
<feature type="domain" description="Alpha-D-phosphohexomutase alpha/beta/alpha" evidence="12">
    <location>
        <begin position="265"/>
        <end position="374"/>
    </location>
</feature>
<organism evidence="13 14">
    <name type="scientific">Candidatus Kinetoplastidibacterium blastocrithidiae TCC012E</name>
    <dbReference type="NCBI Taxonomy" id="1208922"/>
    <lineage>
        <taxon>Bacteria</taxon>
        <taxon>Pseudomonadati</taxon>
        <taxon>Pseudomonadota</taxon>
        <taxon>Betaproteobacteria</taxon>
        <taxon>Candidatus Kinetoplastidibacterium</taxon>
    </lineage>
</organism>
<dbReference type="SUPFAM" id="SSF55957">
    <property type="entry name" value="Phosphoglucomutase, C-terminal domain"/>
    <property type="match status" value="1"/>
</dbReference>
<dbReference type="SUPFAM" id="SSF53738">
    <property type="entry name" value="Phosphoglucomutase, first 3 domains"/>
    <property type="match status" value="3"/>
</dbReference>
<comment type="similarity">
    <text evidence="1 6 7">Belongs to the phosphohexose mutase family.</text>
</comment>
<dbReference type="PROSITE" id="PS00710">
    <property type="entry name" value="PGM_PMM"/>
    <property type="match status" value="1"/>
</dbReference>
<evidence type="ECO:0000256" key="5">
    <source>
        <dbReference type="ARBA" id="ARBA00023235"/>
    </source>
</evidence>
<dbReference type="PATRIC" id="fig|1208922.3.peg.147"/>
<dbReference type="EMBL" id="CP003807">
    <property type="protein sequence ID" value="AGF49595.1"/>
    <property type="molecule type" value="Genomic_DNA"/>
</dbReference>
<reference evidence="13 14" key="1">
    <citation type="journal article" date="2013" name="Genome Biol. Evol.">
        <title>Genome evolution and phylogenomic analysis of candidatus kinetoplastibacterium, the betaproteobacterial endosymbionts of strigomonas and angomonas.</title>
        <authorList>
            <person name="Alves J.M."/>
            <person name="Serrano M.G."/>
            <person name="Maia da Silva F."/>
            <person name="Voegtly L.J."/>
            <person name="Matveyev A.V."/>
            <person name="Teixeira M.M."/>
            <person name="Camargo E.P."/>
            <person name="Buck G.A."/>
        </authorList>
    </citation>
    <scope>NUCLEOTIDE SEQUENCE [LARGE SCALE GENOMIC DNA]</scope>
    <source>
        <strain evidence="13 14">TCC012E</strain>
    </source>
</reference>
<name>M1MCT1_9PROT</name>
<comment type="cofactor">
    <cofactor evidence="6">
        <name>Mg(2+)</name>
        <dbReference type="ChEBI" id="CHEBI:18420"/>
    </cofactor>
    <text evidence="6">Binds 1 Mg(2+) ion per subunit.</text>
</comment>
<evidence type="ECO:0000259" key="9">
    <source>
        <dbReference type="Pfam" id="PF00408"/>
    </source>
</evidence>
<dbReference type="GO" id="GO:0006048">
    <property type="term" value="P:UDP-N-acetylglucosamine biosynthetic process"/>
    <property type="evidence" value="ECO:0007669"/>
    <property type="project" value="TreeGrafter"/>
</dbReference>
<feature type="active site" description="Phosphoserine intermediate" evidence="6">
    <location>
        <position position="109"/>
    </location>
</feature>
<evidence type="ECO:0000256" key="6">
    <source>
        <dbReference type="HAMAP-Rule" id="MF_01554"/>
    </source>
</evidence>
<evidence type="ECO:0000259" key="11">
    <source>
        <dbReference type="Pfam" id="PF02879"/>
    </source>
</evidence>
<dbReference type="InterPro" id="IPR005844">
    <property type="entry name" value="A-D-PHexomutase_a/b/a-I"/>
</dbReference>
<keyword evidence="3 6" id="KW-0479">Metal-binding</keyword>
<evidence type="ECO:0000259" key="10">
    <source>
        <dbReference type="Pfam" id="PF02878"/>
    </source>
</evidence>
<dbReference type="Gene3D" id="3.40.120.10">
    <property type="entry name" value="Alpha-D-Glucose-1,6-Bisphosphate, subunit A, domain 3"/>
    <property type="match status" value="3"/>
</dbReference>
<dbReference type="Pfam" id="PF02878">
    <property type="entry name" value="PGM_PMM_I"/>
    <property type="match status" value="1"/>
</dbReference>
<dbReference type="Pfam" id="PF02879">
    <property type="entry name" value="PGM_PMM_II"/>
    <property type="match status" value="1"/>
</dbReference>
<feature type="binding site" evidence="6">
    <location>
        <position position="250"/>
    </location>
    <ligand>
        <name>Mg(2+)</name>
        <dbReference type="ChEBI" id="CHEBI:18420"/>
    </ligand>
</feature>
<keyword evidence="14" id="KW-1185">Reference proteome</keyword>
<dbReference type="GO" id="GO:0000287">
    <property type="term" value="F:magnesium ion binding"/>
    <property type="evidence" value="ECO:0007669"/>
    <property type="project" value="UniProtKB-UniRule"/>
</dbReference>
<evidence type="ECO:0000256" key="7">
    <source>
        <dbReference type="RuleBase" id="RU004326"/>
    </source>
</evidence>
<dbReference type="Proteomes" id="UP000011563">
    <property type="component" value="Chromosome"/>
</dbReference>
<dbReference type="EC" id="5.4.2.10" evidence="6 8"/>
<dbReference type="HOGENOM" id="CLU_016950_7_0_4"/>
<dbReference type="InterPro" id="IPR005841">
    <property type="entry name" value="Alpha-D-phosphohexomutase_SF"/>
</dbReference>
<evidence type="ECO:0000256" key="8">
    <source>
        <dbReference type="RuleBase" id="RU004327"/>
    </source>
</evidence>
<dbReference type="GO" id="GO:0005975">
    <property type="term" value="P:carbohydrate metabolic process"/>
    <property type="evidence" value="ECO:0007669"/>
    <property type="project" value="InterPro"/>
</dbReference>
<dbReference type="InterPro" id="IPR036900">
    <property type="entry name" value="A-D-PHexomutase_C_sf"/>
</dbReference>
<dbReference type="PANTHER" id="PTHR42946:SF1">
    <property type="entry name" value="PHOSPHOGLUCOMUTASE (ALPHA-D-GLUCOSE-1,6-BISPHOSPHATE-DEPENDENT)"/>
    <property type="match status" value="1"/>
</dbReference>
<feature type="binding site" description="via phosphate group" evidence="6">
    <location>
        <position position="109"/>
    </location>
    <ligand>
        <name>Mg(2+)</name>
        <dbReference type="ChEBI" id="CHEBI:18420"/>
    </ligand>
</feature>
<dbReference type="InterPro" id="IPR016066">
    <property type="entry name" value="A-D-PHexomutase_CS"/>
</dbReference>
<protein>
    <recommendedName>
        <fullName evidence="6 8">Phosphoglucosamine mutase</fullName>
        <ecNumber evidence="6 8">5.4.2.10</ecNumber>
    </recommendedName>
</protein>
<dbReference type="InterPro" id="IPR005845">
    <property type="entry name" value="A-D-PHexomutase_a/b/a-II"/>
</dbReference>
<dbReference type="GO" id="GO:0008966">
    <property type="term" value="F:phosphoglucosamine mutase activity"/>
    <property type="evidence" value="ECO:0007669"/>
    <property type="project" value="UniProtKB-UniRule"/>
</dbReference>
<dbReference type="FunFam" id="3.40.120.10:FF:000001">
    <property type="entry name" value="Phosphoglucosamine mutase"/>
    <property type="match status" value="1"/>
</dbReference>
<keyword evidence="5 6" id="KW-0413">Isomerase</keyword>
<dbReference type="GO" id="GO:0009252">
    <property type="term" value="P:peptidoglycan biosynthetic process"/>
    <property type="evidence" value="ECO:0007669"/>
    <property type="project" value="TreeGrafter"/>
</dbReference>
<gene>
    <name evidence="6" type="primary">glmM</name>
    <name evidence="13" type="ORF">BCUE_0378</name>
</gene>
<dbReference type="InterPro" id="IPR016055">
    <property type="entry name" value="A-D-PHexomutase_a/b/a-I/II/III"/>
</dbReference>
<feature type="binding site" evidence="6">
    <location>
        <position position="252"/>
    </location>
    <ligand>
        <name>Mg(2+)</name>
        <dbReference type="ChEBI" id="CHEBI:18420"/>
    </ligand>
</feature>
<dbReference type="AlphaFoldDB" id="M1MCT1"/>
<dbReference type="CDD" id="cd05802">
    <property type="entry name" value="GlmM"/>
    <property type="match status" value="1"/>
</dbReference>
<dbReference type="InterPro" id="IPR050060">
    <property type="entry name" value="Phosphoglucosamine_mutase"/>
</dbReference>
<feature type="modified residue" description="Phosphoserine" evidence="6">
    <location>
        <position position="109"/>
    </location>
</feature>
<dbReference type="FunFam" id="3.40.120.10:FF:000003">
    <property type="entry name" value="Phosphoglucosamine mutase"/>
    <property type="match status" value="1"/>
</dbReference>
<comment type="catalytic activity">
    <reaction evidence="6 8">
        <text>alpha-D-glucosamine 1-phosphate = D-glucosamine 6-phosphate</text>
        <dbReference type="Rhea" id="RHEA:23424"/>
        <dbReference type="ChEBI" id="CHEBI:58516"/>
        <dbReference type="ChEBI" id="CHEBI:58725"/>
        <dbReference type="EC" id="5.4.2.10"/>
    </reaction>
</comment>
<evidence type="ECO:0000256" key="2">
    <source>
        <dbReference type="ARBA" id="ARBA00022553"/>
    </source>
</evidence>
<dbReference type="Pfam" id="PF02880">
    <property type="entry name" value="PGM_PMM_III"/>
    <property type="match status" value="1"/>
</dbReference>
<dbReference type="Pfam" id="PF00408">
    <property type="entry name" value="PGM_PMM_IV"/>
    <property type="match status" value="1"/>
</dbReference>
<dbReference type="PANTHER" id="PTHR42946">
    <property type="entry name" value="PHOSPHOHEXOSE MUTASE"/>
    <property type="match status" value="1"/>
</dbReference>
<evidence type="ECO:0000313" key="14">
    <source>
        <dbReference type="Proteomes" id="UP000011563"/>
    </source>
</evidence>
<comment type="PTM">
    <text evidence="6">Activated by phosphorylation.</text>
</comment>
<keyword evidence="4 6" id="KW-0460">Magnesium</keyword>
<feature type="domain" description="Alpha-D-phosphohexomutase alpha/beta/alpha" evidence="10">
    <location>
        <begin position="5"/>
        <end position="143"/>
    </location>
</feature>
<feature type="domain" description="Alpha-D-phosphohexomutase C-terminal" evidence="9">
    <location>
        <begin position="403"/>
        <end position="440"/>
    </location>
</feature>
<dbReference type="NCBIfam" id="TIGR01455">
    <property type="entry name" value="glmM"/>
    <property type="match status" value="1"/>
</dbReference>
<proteinExistence type="inferred from homology"/>
<comment type="function">
    <text evidence="6 8">Catalyzes the conversion of glucosamine-6-phosphate to glucosamine-1-phosphate.</text>
</comment>
<dbReference type="Gene3D" id="3.30.310.50">
    <property type="entry name" value="Alpha-D-phosphohexomutase, C-terminal domain"/>
    <property type="match status" value="1"/>
</dbReference>
<dbReference type="GO" id="GO:0005829">
    <property type="term" value="C:cytosol"/>
    <property type="evidence" value="ECO:0007669"/>
    <property type="project" value="TreeGrafter"/>
</dbReference>
<dbReference type="RefSeq" id="WP_015237868.1">
    <property type="nucleotide sequence ID" value="NC_020285.1"/>
</dbReference>
<dbReference type="KEGG" id="kbt:BCUE_0378"/>
<evidence type="ECO:0000313" key="13">
    <source>
        <dbReference type="EMBL" id="AGF49595.1"/>
    </source>
</evidence>
<dbReference type="PRINTS" id="PR00509">
    <property type="entry name" value="PGMPMM"/>
</dbReference>
<dbReference type="HAMAP" id="MF_01554_B">
    <property type="entry name" value="GlmM_B"/>
    <property type="match status" value="1"/>
</dbReference>
<feature type="domain" description="Alpha-D-phosphohexomutase alpha/beta/alpha" evidence="11">
    <location>
        <begin position="165"/>
        <end position="261"/>
    </location>
</feature>
<sequence>MKQYRKYFGTDGIRGIVGSCNMNHDFVFRVGYAAGIFFSEKINKNKECFVVTGMDTRSSSPMISSAIKAGLLAAGVNIFDVSLDAIPTPAIAYLVKYFNADAGIVVSASHNPYNYNGIKFFSSLGTKLSEEDESNIELYIEKPALYANREKFGKISLISNAEDLYLKFCKSAFLNNVDLYGFKIVIDSANGAAYRIAPSLFRDLGAKVFSMGSEPDGININDKSGSSFSELLVKEVRRTKSHLGIAFDGDADRVQMVDHNGHVFNGDELLYMIIIDRMRSCKVEGVVGTHMTNYGFELAMSRLGVKFDRANVGDRSVYEKMCRRGWIYGGESSGHLLCLDRHTTGDGIIAALQVLSAMVNCRTKKLSDLLKDVYMYPQIITNIDWDLSQDWRDCSSLVDSYNRAKDLLVGNGRVLIRKSGTEPVLRIMVEAKSIDIAKECSWDIVSSIHI</sequence>
<feature type="binding site" evidence="6">
    <location>
        <position position="248"/>
    </location>
    <ligand>
        <name>Mg(2+)</name>
        <dbReference type="ChEBI" id="CHEBI:18420"/>
    </ligand>
</feature>
<keyword evidence="2 6" id="KW-0597">Phosphoprotein</keyword>
<evidence type="ECO:0000256" key="3">
    <source>
        <dbReference type="ARBA" id="ARBA00022723"/>
    </source>
</evidence>
<dbReference type="NCBIfam" id="NF008139">
    <property type="entry name" value="PRK10887.1"/>
    <property type="match status" value="1"/>
</dbReference>
<dbReference type="GO" id="GO:0004615">
    <property type="term" value="F:phosphomannomutase activity"/>
    <property type="evidence" value="ECO:0007669"/>
    <property type="project" value="TreeGrafter"/>
</dbReference>
<evidence type="ECO:0000259" key="12">
    <source>
        <dbReference type="Pfam" id="PF02880"/>
    </source>
</evidence>